<dbReference type="EMBL" id="JBDPZC010000001">
    <property type="protein sequence ID" value="MEO3711772.1"/>
    <property type="molecule type" value="Genomic_DNA"/>
</dbReference>
<accession>A0ABV0G9N6</accession>
<sequence length="174" mass="19419">MTLPALVPDDFSVPRQFQAAGFQLQVLSPAHAEADFDAVRTSADRIRHVFGPHNGWPAADLGFEENLADLNRHAGEFERREAFAYALLDPGGTAYLGCLYLKRIKSRLEDDRRKRLFQAQAFFWLSEAGLVLDAEAVLACLARWLQQDWPFAAVAFPGRVQSWATWEAMAAPAA</sequence>
<organism evidence="1 2">
    <name type="scientific">Roseateles flavus</name>
    <dbReference type="NCBI Taxonomy" id="3149041"/>
    <lineage>
        <taxon>Bacteria</taxon>
        <taxon>Pseudomonadati</taxon>
        <taxon>Pseudomonadota</taxon>
        <taxon>Betaproteobacteria</taxon>
        <taxon>Burkholderiales</taxon>
        <taxon>Sphaerotilaceae</taxon>
        <taxon>Roseateles</taxon>
    </lineage>
</organism>
<reference evidence="1 2" key="1">
    <citation type="submission" date="2024-05" db="EMBL/GenBank/DDBJ databases">
        <title>Roseateles sp. 2.12 16S ribosomal RNA gene Genome sequencing and assembly.</title>
        <authorList>
            <person name="Woo H."/>
        </authorList>
    </citation>
    <scope>NUCLEOTIDE SEQUENCE [LARGE SCALE GENOMIC DNA]</scope>
    <source>
        <strain evidence="1 2">2.12</strain>
    </source>
</reference>
<protein>
    <recommendedName>
        <fullName evidence="3">GNAT family N-acetyltransferase</fullName>
    </recommendedName>
</protein>
<gene>
    <name evidence="1" type="ORF">ABDJ40_03225</name>
</gene>
<keyword evidence="2" id="KW-1185">Reference proteome</keyword>
<proteinExistence type="predicted"/>
<evidence type="ECO:0000313" key="2">
    <source>
        <dbReference type="Proteomes" id="UP001462640"/>
    </source>
</evidence>
<comment type="caution">
    <text evidence="1">The sequence shown here is derived from an EMBL/GenBank/DDBJ whole genome shotgun (WGS) entry which is preliminary data.</text>
</comment>
<dbReference type="RefSeq" id="WP_347605989.1">
    <property type="nucleotide sequence ID" value="NZ_JBDPZC010000001.1"/>
</dbReference>
<evidence type="ECO:0000313" key="1">
    <source>
        <dbReference type="EMBL" id="MEO3711772.1"/>
    </source>
</evidence>
<name>A0ABV0G9N6_9BURK</name>
<dbReference type="Proteomes" id="UP001462640">
    <property type="component" value="Unassembled WGS sequence"/>
</dbReference>
<evidence type="ECO:0008006" key="3">
    <source>
        <dbReference type="Google" id="ProtNLM"/>
    </source>
</evidence>